<feature type="non-terminal residue" evidence="3">
    <location>
        <position position="1"/>
    </location>
</feature>
<keyword evidence="4" id="KW-1185">Reference proteome</keyword>
<dbReference type="PANTHER" id="PTHR22872">
    <property type="entry name" value="BTK-BINDING PROTEIN-RELATED"/>
    <property type="match status" value="1"/>
</dbReference>
<evidence type="ECO:0000256" key="2">
    <source>
        <dbReference type="PROSITE-ProRule" id="PRU00235"/>
    </source>
</evidence>
<dbReference type="PROSITE" id="PS00626">
    <property type="entry name" value="RCC1_2"/>
    <property type="match status" value="1"/>
</dbReference>
<dbReference type="InterPro" id="IPR009091">
    <property type="entry name" value="RCC1/BLIP-II"/>
</dbReference>
<evidence type="ECO:0000256" key="1">
    <source>
        <dbReference type="ARBA" id="ARBA00022737"/>
    </source>
</evidence>
<dbReference type="AlphaFoldDB" id="A0AAD5S245"/>
<comment type="caution">
    <text evidence="3">The sequence shown here is derived from an EMBL/GenBank/DDBJ whole genome shotgun (WGS) entry which is preliminary data.</text>
</comment>
<dbReference type="PRINTS" id="PR00633">
    <property type="entry name" value="RCCNDNSATION"/>
</dbReference>
<sequence length="127" mass="13639">VREIAAGDHHSLLLSSAGKVYSFGRTDSGQLGLPNNSLPDSIKLATPIPSLSSFNVTQISAGSAFSFAVTDEEKDNLFGWGFNECGQLTGEEDVVEEPRRFALNGRKVYMVAGGGQHTVLLLRRKGE</sequence>
<dbReference type="PROSITE" id="PS50012">
    <property type="entry name" value="RCC1_3"/>
    <property type="match status" value="2"/>
</dbReference>
<dbReference type="InterPro" id="IPR051625">
    <property type="entry name" value="Signaling_Regulatory_Domain"/>
</dbReference>
<dbReference type="InterPro" id="IPR000408">
    <property type="entry name" value="Reg_chr_condens"/>
</dbReference>
<dbReference type="SUPFAM" id="SSF50985">
    <property type="entry name" value="RCC1/BLIP-II"/>
    <property type="match status" value="1"/>
</dbReference>
<reference evidence="3" key="1">
    <citation type="submission" date="2020-05" db="EMBL/GenBank/DDBJ databases">
        <title>Phylogenomic resolution of chytrid fungi.</title>
        <authorList>
            <person name="Stajich J.E."/>
            <person name="Amses K."/>
            <person name="Simmons R."/>
            <person name="Seto K."/>
            <person name="Myers J."/>
            <person name="Bonds A."/>
            <person name="Quandt C.A."/>
            <person name="Barry K."/>
            <person name="Liu P."/>
            <person name="Grigoriev I."/>
            <person name="Longcore J.E."/>
            <person name="James T.Y."/>
        </authorList>
    </citation>
    <scope>NUCLEOTIDE SEQUENCE</scope>
    <source>
        <strain evidence="3">JEL0318</strain>
    </source>
</reference>
<dbReference type="Proteomes" id="UP001212841">
    <property type="component" value="Unassembled WGS sequence"/>
</dbReference>
<feature type="repeat" description="RCC1" evidence="2">
    <location>
        <begin position="18"/>
        <end position="72"/>
    </location>
</feature>
<name>A0AAD5S245_9FUNG</name>
<gene>
    <name evidence="3" type="ORF">HK097_005720</name>
</gene>
<protein>
    <recommendedName>
        <fullName evidence="5">Regulator of chromosome condensation 1</fullName>
    </recommendedName>
</protein>
<dbReference type="Gene3D" id="2.130.10.30">
    <property type="entry name" value="Regulator of chromosome condensation 1/beta-lactamase-inhibitor protein II"/>
    <property type="match status" value="1"/>
</dbReference>
<dbReference type="Pfam" id="PF00415">
    <property type="entry name" value="RCC1"/>
    <property type="match status" value="2"/>
</dbReference>
<evidence type="ECO:0000313" key="4">
    <source>
        <dbReference type="Proteomes" id="UP001212841"/>
    </source>
</evidence>
<proteinExistence type="predicted"/>
<organism evidence="3 4">
    <name type="scientific">Rhizophlyctis rosea</name>
    <dbReference type="NCBI Taxonomy" id="64517"/>
    <lineage>
        <taxon>Eukaryota</taxon>
        <taxon>Fungi</taxon>
        <taxon>Fungi incertae sedis</taxon>
        <taxon>Chytridiomycota</taxon>
        <taxon>Chytridiomycota incertae sedis</taxon>
        <taxon>Chytridiomycetes</taxon>
        <taxon>Rhizophlyctidales</taxon>
        <taxon>Rhizophlyctidaceae</taxon>
        <taxon>Rhizophlyctis</taxon>
    </lineage>
</organism>
<dbReference type="EMBL" id="JADGJD010002680">
    <property type="protein sequence ID" value="KAJ3029815.1"/>
    <property type="molecule type" value="Genomic_DNA"/>
</dbReference>
<evidence type="ECO:0008006" key="5">
    <source>
        <dbReference type="Google" id="ProtNLM"/>
    </source>
</evidence>
<feature type="repeat" description="RCC1" evidence="2">
    <location>
        <begin position="75"/>
        <end position="124"/>
    </location>
</feature>
<keyword evidence="1" id="KW-0677">Repeat</keyword>
<accession>A0AAD5S245</accession>
<evidence type="ECO:0000313" key="3">
    <source>
        <dbReference type="EMBL" id="KAJ3029815.1"/>
    </source>
</evidence>